<evidence type="ECO:0000256" key="6">
    <source>
        <dbReference type="HAMAP-Rule" id="MF_01629"/>
    </source>
</evidence>
<evidence type="ECO:0000259" key="9">
    <source>
        <dbReference type="Pfam" id="PF10590"/>
    </source>
</evidence>
<feature type="domain" description="Pyridoxamine 5'-phosphate oxidase N-terminal" evidence="8">
    <location>
        <begin position="76"/>
        <end position="196"/>
    </location>
</feature>
<name>A0A059G0G3_9PROT</name>
<reference evidence="10 11" key="1">
    <citation type="submission" date="2013-04" db="EMBL/GenBank/DDBJ databases">
        <title>Hyphomonas hirschiana VP5 Genome Sequencing.</title>
        <authorList>
            <person name="Lai Q."/>
            <person name="Shao Z."/>
        </authorList>
    </citation>
    <scope>NUCLEOTIDE SEQUENCE [LARGE SCALE GENOMIC DNA]</scope>
    <source>
        <strain evidence="10 11">VP5</strain>
    </source>
</reference>
<feature type="binding site" evidence="6">
    <location>
        <position position="119"/>
    </location>
    <ligand>
        <name>FMN</name>
        <dbReference type="ChEBI" id="CHEBI:58210"/>
    </ligand>
</feature>
<evidence type="ECO:0000256" key="2">
    <source>
        <dbReference type="ARBA" id="ARBA00022630"/>
    </source>
</evidence>
<evidence type="ECO:0000256" key="4">
    <source>
        <dbReference type="ARBA" id="ARBA00023002"/>
    </source>
</evidence>
<comment type="similarity">
    <text evidence="1 6">Belongs to the pyridoxamine 5'-phosphate oxidase family.</text>
</comment>
<gene>
    <name evidence="6" type="primary">pdxH</name>
    <name evidence="10" type="ORF">HHI_01115</name>
</gene>
<dbReference type="InterPro" id="IPR019576">
    <property type="entry name" value="Pyridoxamine_oxidase_dimer_C"/>
</dbReference>
<feature type="domain" description="Pyridoxine 5'-phosphate oxidase dimerisation C-terminal" evidence="9">
    <location>
        <begin position="209"/>
        <end position="250"/>
    </location>
</feature>
<evidence type="ECO:0000313" key="11">
    <source>
        <dbReference type="Proteomes" id="UP000025061"/>
    </source>
</evidence>
<feature type="binding site" evidence="6">
    <location>
        <begin position="228"/>
        <end position="230"/>
    </location>
    <ligand>
        <name>substrate</name>
    </ligand>
</feature>
<comment type="pathway">
    <text evidence="6">Cofactor metabolism; pyridoxal 5'-phosphate salvage; pyridoxal 5'-phosphate from pyridoxine 5'-phosphate: step 1/1.</text>
</comment>
<comment type="catalytic activity">
    <reaction evidence="6">
        <text>pyridoxamine 5'-phosphate + O2 + H2O = pyridoxal 5'-phosphate + H2O2 + NH4(+)</text>
        <dbReference type="Rhea" id="RHEA:15817"/>
        <dbReference type="ChEBI" id="CHEBI:15377"/>
        <dbReference type="ChEBI" id="CHEBI:15379"/>
        <dbReference type="ChEBI" id="CHEBI:16240"/>
        <dbReference type="ChEBI" id="CHEBI:28938"/>
        <dbReference type="ChEBI" id="CHEBI:58451"/>
        <dbReference type="ChEBI" id="CHEBI:597326"/>
        <dbReference type="EC" id="1.4.3.5"/>
    </reaction>
</comment>
<feature type="binding site" evidence="6">
    <location>
        <begin position="97"/>
        <end position="102"/>
    </location>
    <ligand>
        <name>FMN</name>
        <dbReference type="ChEBI" id="CHEBI:58210"/>
    </ligand>
</feature>
<evidence type="ECO:0000313" key="10">
    <source>
        <dbReference type="EMBL" id="KCZ96236.1"/>
    </source>
</evidence>
<comment type="caution">
    <text evidence="10">The sequence shown here is derived from an EMBL/GenBank/DDBJ whole genome shotgun (WGS) entry which is preliminary data.</text>
</comment>
<dbReference type="PANTHER" id="PTHR10851:SF0">
    <property type="entry name" value="PYRIDOXINE-5'-PHOSPHATE OXIDASE"/>
    <property type="match status" value="1"/>
</dbReference>
<dbReference type="GO" id="GO:0010181">
    <property type="term" value="F:FMN binding"/>
    <property type="evidence" value="ECO:0007669"/>
    <property type="project" value="UniProtKB-UniRule"/>
</dbReference>
<sequence>MRHVTGYPLAAAGLVLYEKRSLTNREKVGRPMTSSVIPPSPSAADYAAEGDRPLVPETDNPIGLFQDWMAQARASEPNDSNAMSLATVDADGRPDVRIVLLKGVDSEGFTFFTNLESVKGVQLAANPVAALCFHWKSQRRQVRVRGGVAPVSAAEADAYFASRAAQSRISAIASDQSRPLADRAIFEQRVAEISSVYGDDNDIPRPPHWGGFRLVPTEIEFWQDQAFRMHDRLRFYRKADGGWATVRLYP</sequence>
<proteinExistence type="inferred from homology"/>
<evidence type="ECO:0000256" key="7">
    <source>
        <dbReference type="SAM" id="MobiDB-lite"/>
    </source>
</evidence>
<feature type="binding site" evidence="6">
    <location>
        <begin position="112"/>
        <end position="113"/>
    </location>
    <ligand>
        <name>FMN</name>
        <dbReference type="ChEBI" id="CHEBI:58210"/>
    </ligand>
</feature>
<dbReference type="Pfam" id="PF01243">
    <property type="entry name" value="PNPOx_N"/>
    <property type="match status" value="1"/>
</dbReference>
<feature type="binding site" evidence="6">
    <location>
        <position position="167"/>
    </location>
    <ligand>
        <name>substrate</name>
    </ligand>
</feature>
<feature type="binding site" evidence="6">
    <location>
        <position position="102"/>
    </location>
    <ligand>
        <name>substrate</name>
    </ligand>
</feature>
<feature type="binding site" evidence="6">
    <location>
        <position position="232"/>
    </location>
    <ligand>
        <name>FMN</name>
        <dbReference type="ChEBI" id="CHEBI:58210"/>
    </ligand>
</feature>
<keyword evidence="5 6" id="KW-0664">Pyridoxine biosynthesis</keyword>
<dbReference type="EC" id="1.4.3.5" evidence="6"/>
<dbReference type="SUPFAM" id="SSF50475">
    <property type="entry name" value="FMN-binding split barrel"/>
    <property type="match status" value="1"/>
</dbReference>
<dbReference type="InterPro" id="IPR000659">
    <property type="entry name" value="Pyridox_Oxase"/>
</dbReference>
<dbReference type="Proteomes" id="UP000025061">
    <property type="component" value="Unassembled WGS sequence"/>
</dbReference>
<keyword evidence="3 6" id="KW-0288">FMN</keyword>
<evidence type="ECO:0000256" key="1">
    <source>
        <dbReference type="ARBA" id="ARBA00007301"/>
    </source>
</evidence>
<accession>A0A059G0G3</accession>
<organism evidence="10 11">
    <name type="scientific">Hyphomonas hirschiana VP5</name>
    <dbReference type="NCBI Taxonomy" id="1280951"/>
    <lineage>
        <taxon>Bacteria</taxon>
        <taxon>Pseudomonadati</taxon>
        <taxon>Pseudomonadota</taxon>
        <taxon>Alphaproteobacteria</taxon>
        <taxon>Hyphomonadales</taxon>
        <taxon>Hyphomonadaceae</taxon>
        <taxon>Hyphomonas</taxon>
    </lineage>
</organism>
<feature type="binding site" evidence="6">
    <location>
        <position position="159"/>
    </location>
    <ligand>
        <name>substrate</name>
    </ligand>
</feature>
<dbReference type="HAMAP" id="MF_01629">
    <property type="entry name" value="PdxH"/>
    <property type="match status" value="1"/>
</dbReference>
<dbReference type="InterPro" id="IPR012349">
    <property type="entry name" value="Split_barrel_FMN-bd"/>
</dbReference>
<feature type="binding site" evidence="6">
    <location>
        <begin position="176"/>
        <end position="177"/>
    </location>
    <ligand>
        <name>FMN</name>
        <dbReference type="ChEBI" id="CHEBI:58210"/>
    </ligand>
</feature>
<dbReference type="PANTHER" id="PTHR10851">
    <property type="entry name" value="PYRIDOXINE-5-PHOSPHATE OXIDASE"/>
    <property type="match status" value="1"/>
</dbReference>
<evidence type="ECO:0000256" key="3">
    <source>
        <dbReference type="ARBA" id="ARBA00022643"/>
    </source>
</evidence>
<dbReference type="EMBL" id="ARYI01000001">
    <property type="protein sequence ID" value="KCZ96236.1"/>
    <property type="molecule type" value="Genomic_DNA"/>
</dbReference>
<dbReference type="Gene3D" id="2.30.110.10">
    <property type="entry name" value="Electron Transport, Fmn-binding Protein, Chain A"/>
    <property type="match status" value="1"/>
</dbReference>
<dbReference type="Pfam" id="PF10590">
    <property type="entry name" value="PNP_phzG_C"/>
    <property type="match status" value="1"/>
</dbReference>
<keyword evidence="11" id="KW-1185">Reference proteome</keyword>
<dbReference type="PROSITE" id="PS01064">
    <property type="entry name" value="PYRIDOX_OXIDASE"/>
    <property type="match status" value="1"/>
</dbReference>
<dbReference type="NCBIfam" id="NF004231">
    <property type="entry name" value="PRK05679.1"/>
    <property type="match status" value="1"/>
</dbReference>
<comment type="function">
    <text evidence="6">Catalyzes the oxidation of either pyridoxine 5'-phosphate (PNP) or pyridoxamine 5'-phosphate (PMP) into pyridoxal 5'-phosphate (PLP).</text>
</comment>
<dbReference type="GO" id="GO:0004733">
    <property type="term" value="F:pyridoxamine phosphate oxidase activity"/>
    <property type="evidence" value="ECO:0007669"/>
    <property type="project" value="UniProtKB-UniRule"/>
</dbReference>
<comment type="catalytic activity">
    <reaction evidence="6">
        <text>pyridoxine 5'-phosphate + O2 = pyridoxal 5'-phosphate + H2O2</text>
        <dbReference type="Rhea" id="RHEA:15149"/>
        <dbReference type="ChEBI" id="CHEBI:15379"/>
        <dbReference type="ChEBI" id="CHEBI:16240"/>
        <dbReference type="ChEBI" id="CHEBI:58589"/>
        <dbReference type="ChEBI" id="CHEBI:597326"/>
        <dbReference type="EC" id="1.4.3.5"/>
    </reaction>
</comment>
<feature type="binding site" evidence="6">
    <location>
        <position position="163"/>
    </location>
    <ligand>
        <name>substrate</name>
    </ligand>
</feature>
<comment type="subunit">
    <text evidence="6">Homodimer.</text>
</comment>
<dbReference type="UniPathway" id="UPA01068">
    <property type="reaction ID" value="UER00304"/>
</dbReference>
<feature type="region of interest" description="Disordered" evidence="7">
    <location>
        <begin position="27"/>
        <end position="52"/>
    </location>
</feature>
<comment type="pathway">
    <text evidence="6">Cofactor metabolism; pyridoxal 5'-phosphate salvage; pyridoxal 5'-phosphate from pyridoxamine 5'-phosphate: step 1/1.</text>
</comment>
<evidence type="ECO:0000259" key="8">
    <source>
        <dbReference type="Pfam" id="PF01243"/>
    </source>
</evidence>
<evidence type="ECO:0000256" key="5">
    <source>
        <dbReference type="ARBA" id="ARBA00023096"/>
    </source>
</evidence>
<comment type="caution">
    <text evidence="6">Lacks conserved residue(s) required for the propagation of feature annotation.</text>
</comment>
<dbReference type="InterPro" id="IPR019740">
    <property type="entry name" value="Pyridox_Oxase_CS"/>
</dbReference>
<dbReference type="NCBIfam" id="TIGR00558">
    <property type="entry name" value="pdxH"/>
    <property type="match status" value="1"/>
</dbReference>
<feature type="binding site" evidence="6">
    <location>
        <position position="141"/>
    </location>
    <ligand>
        <name>FMN</name>
        <dbReference type="ChEBI" id="CHEBI:58210"/>
    </ligand>
</feature>
<keyword evidence="2 6" id="KW-0285">Flavoprotein</keyword>
<protein>
    <recommendedName>
        <fullName evidence="6">Pyridoxine/pyridoxamine 5'-phosphate oxidase</fullName>
        <ecNumber evidence="6">1.4.3.5</ecNumber>
    </recommendedName>
    <alternativeName>
        <fullName evidence="6">PNP/PMP oxidase</fullName>
        <shortName evidence="6">PNPOx</shortName>
    </alternativeName>
    <alternativeName>
        <fullName evidence="6">Pyridoxal 5'-phosphate synthase</fullName>
    </alternativeName>
</protein>
<dbReference type="InterPro" id="IPR011576">
    <property type="entry name" value="Pyridox_Oxase_N"/>
</dbReference>
<comment type="cofactor">
    <cofactor evidence="6">
        <name>FMN</name>
        <dbReference type="ChEBI" id="CHEBI:58210"/>
    </cofactor>
    <text evidence="6">Binds 1 FMN per subunit.</text>
</comment>
<keyword evidence="4 6" id="KW-0560">Oxidoreductase</keyword>
<dbReference type="AlphaFoldDB" id="A0A059G0G3"/>
<feature type="binding site" evidence="6">
    <location>
        <position position="222"/>
    </location>
    <ligand>
        <name>FMN</name>
        <dbReference type="ChEBI" id="CHEBI:58210"/>
    </ligand>
</feature>
<dbReference type="GO" id="GO:0008615">
    <property type="term" value="P:pyridoxine biosynthetic process"/>
    <property type="evidence" value="ECO:0007669"/>
    <property type="project" value="UniProtKB-UniRule"/>
</dbReference>
<dbReference type="PATRIC" id="fig|1280951.3.peg.226"/>